<evidence type="ECO:0000256" key="5">
    <source>
        <dbReference type="SAM" id="SignalP"/>
    </source>
</evidence>
<evidence type="ECO:0000313" key="8">
    <source>
        <dbReference type="Proteomes" id="UP000317648"/>
    </source>
</evidence>
<evidence type="ECO:0000256" key="2">
    <source>
        <dbReference type="ARBA" id="ARBA00022723"/>
    </source>
</evidence>
<dbReference type="PROSITE" id="PS51007">
    <property type="entry name" value="CYTC"/>
    <property type="match status" value="1"/>
</dbReference>
<evidence type="ECO:0000313" key="7">
    <source>
        <dbReference type="EMBL" id="QDU92439.1"/>
    </source>
</evidence>
<dbReference type="SUPFAM" id="SSF46626">
    <property type="entry name" value="Cytochrome c"/>
    <property type="match status" value="1"/>
</dbReference>
<dbReference type="InterPro" id="IPR013039">
    <property type="entry name" value="DUF1588"/>
</dbReference>
<dbReference type="Pfam" id="PF07631">
    <property type="entry name" value="PSD4"/>
    <property type="match status" value="1"/>
</dbReference>
<dbReference type="Proteomes" id="UP000317648">
    <property type="component" value="Chromosome"/>
</dbReference>
<keyword evidence="8" id="KW-1185">Reference proteome</keyword>
<dbReference type="KEGG" id="lcre:Pla8534_01870"/>
<dbReference type="Pfam" id="PF07624">
    <property type="entry name" value="PSD2"/>
    <property type="match status" value="1"/>
</dbReference>
<evidence type="ECO:0000256" key="4">
    <source>
        <dbReference type="PROSITE-ProRule" id="PRU00433"/>
    </source>
</evidence>
<sequence precursor="true">MLNMKLTVAIAFHASLILPGASVAIADSPELQFASFEESQSEYERAVKPVFARYCVACHGSETAEKDLNLLTLPPDMKATTSAARWAVVLAQLSLQKMPPPDEPQPGASEVEAIAAWIKAELKRSGKHVAMREEYHNGNVVEHDLLFGAKPTAPLEAPPRVRRLSPEIYAAFVNEVGRDANVGQPFSPPGGTTFADMGAPQLDEPTTSQLLDNALLIVNQLTLHTLEAGEARPQRGAPKQLVKLFDEKNPASDAEVETAIGYLFDHVLRRQPTPDELARFKTLLQKNIADAGRETGVKFALAAVLLLPEAVLRSERGEAANAAGRVRLAPREIAFALAYALTDRRPESWLLAEADQGKLDTQDGVAAAVRRMLDDPKLNKPRIMRFFREYFDYETALEVFKNPDDGVEHLPRQLVADTERLIEWILERDEQVLYELLTTQKSFVNYRWDSKKQEGAKASDGAAHLAYGLPPDWKWTADQPIDLPANQRAGILTQPAWLVAVSKSDDNDVIHRGKWVRERLLGNVVPDIPITVDAQLPIAPEQTLRQRMAVTQEQYCWQCHRLMNRVGYPFEMYDHYGRFRTVEQVLDPAATAANLDAKGKHLGDVLQGIPADIRGGIEFVGDTRVEGDVSGAVELLHKLAASERVEQVFIRHAFRYWLARNETPGDAASLQAAQQAYRTSNGSMKALIAALLSSESFLYRRTES</sequence>
<dbReference type="OrthoDB" id="221599at2"/>
<keyword evidence="3 4" id="KW-0408">Iron</keyword>
<dbReference type="Pfam" id="PF13442">
    <property type="entry name" value="Cytochrome_CBB3"/>
    <property type="match status" value="1"/>
</dbReference>
<gene>
    <name evidence="7" type="ORF">Pla8534_01870</name>
</gene>
<reference evidence="7 8" key="1">
    <citation type="submission" date="2019-02" db="EMBL/GenBank/DDBJ databases">
        <title>Deep-cultivation of Planctomycetes and their phenomic and genomic characterization uncovers novel biology.</title>
        <authorList>
            <person name="Wiegand S."/>
            <person name="Jogler M."/>
            <person name="Boedeker C."/>
            <person name="Pinto D."/>
            <person name="Vollmers J."/>
            <person name="Rivas-Marin E."/>
            <person name="Kohn T."/>
            <person name="Peeters S.H."/>
            <person name="Heuer A."/>
            <person name="Rast P."/>
            <person name="Oberbeckmann S."/>
            <person name="Bunk B."/>
            <person name="Jeske O."/>
            <person name="Meyerdierks A."/>
            <person name="Storesund J.E."/>
            <person name="Kallscheuer N."/>
            <person name="Luecker S."/>
            <person name="Lage O.M."/>
            <person name="Pohl T."/>
            <person name="Merkel B.J."/>
            <person name="Hornburger P."/>
            <person name="Mueller R.-W."/>
            <person name="Bruemmer F."/>
            <person name="Labrenz M."/>
            <person name="Spormann A.M."/>
            <person name="Op den Camp H."/>
            <person name="Overmann J."/>
            <person name="Amann R."/>
            <person name="Jetten M.S.M."/>
            <person name="Mascher T."/>
            <person name="Medema M.H."/>
            <person name="Devos D.P."/>
            <person name="Kaster A.-K."/>
            <person name="Ovreas L."/>
            <person name="Rohde M."/>
            <person name="Galperin M.Y."/>
            <person name="Jogler C."/>
        </authorList>
    </citation>
    <scope>NUCLEOTIDE SEQUENCE [LARGE SCALE GENOMIC DNA]</scope>
    <source>
        <strain evidence="7 8">Pla85_3_4</strain>
    </source>
</reference>
<keyword evidence="2 4" id="KW-0479">Metal-binding</keyword>
<dbReference type="Gene3D" id="1.10.760.10">
    <property type="entry name" value="Cytochrome c-like domain"/>
    <property type="match status" value="1"/>
</dbReference>
<dbReference type="InterPro" id="IPR036909">
    <property type="entry name" value="Cyt_c-like_dom_sf"/>
</dbReference>
<dbReference type="InterPro" id="IPR011478">
    <property type="entry name" value="DUF1585"/>
</dbReference>
<feature type="chain" id="PRO_5021798754" description="Cytochrome c domain-containing protein" evidence="5">
    <location>
        <begin position="27"/>
        <end position="704"/>
    </location>
</feature>
<protein>
    <recommendedName>
        <fullName evidence="6">Cytochrome c domain-containing protein</fullName>
    </recommendedName>
</protein>
<dbReference type="InterPro" id="IPR009056">
    <property type="entry name" value="Cyt_c-like_dom"/>
</dbReference>
<dbReference type="GO" id="GO:0020037">
    <property type="term" value="F:heme binding"/>
    <property type="evidence" value="ECO:0007669"/>
    <property type="project" value="InterPro"/>
</dbReference>
<dbReference type="GO" id="GO:0046872">
    <property type="term" value="F:metal ion binding"/>
    <property type="evidence" value="ECO:0007669"/>
    <property type="project" value="UniProtKB-KW"/>
</dbReference>
<dbReference type="EMBL" id="CP036433">
    <property type="protein sequence ID" value="QDU92439.1"/>
    <property type="molecule type" value="Genomic_DNA"/>
</dbReference>
<feature type="domain" description="Cytochrome c" evidence="6">
    <location>
        <begin position="42"/>
        <end position="122"/>
    </location>
</feature>
<dbReference type="AlphaFoldDB" id="A0A518DKS2"/>
<accession>A0A518DKS2</accession>
<evidence type="ECO:0000256" key="1">
    <source>
        <dbReference type="ARBA" id="ARBA00022617"/>
    </source>
</evidence>
<dbReference type="Pfam" id="PF07627">
    <property type="entry name" value="PSCyt3"/>
    <property type="match status" value="1"/>
</dbReference>
<dbReference type="InterPro" id="IPR013042">
    <property type="entry name" value="DUF1592"/>
</dbReference>
<keyword evidence="5" id="KW-0732">Signal</keyword>
<dbReference type="GO" id="GO:0009055">
    <property type="term" value="F:electron transfer activity"/>
    <property type="evidence" value="ECO:0007669"/>
    <property type="project" value="InterPro"/>
</dbReference>
<evidence type="ECO:0000259" key="6">
    <source>
        <dbReference type="PROSITE" id="PS51007"/>
    </source>
</evidence>
<feature type="signal peptide" evidence="5">
    <location>
        <begin position="1"/>
        <end position="26"/>
    </location>
</feature>
<evidence type="ECO:0000256" key="3">
    <source>
        <dbReference type="ARBA" id="ARBA00023004"/>
    </source>
</evidence>
<name>A0A518DKS2_9BACT</name>
<dbReference type="RefSeq" id="WP_145048387.1">
    <property type="nucleotide sequence ID" value="NZ_CP036433.1"/>
</dbReference>
<proteinExistence type="predicted"/>
<keyword evidence="1 4" id="KW-0349">Heme</keyword>
<organism evidence="7 8">
    <name type="scientific">Lignipirellula cremea</name>
    <dbReference type="NCBI Taxonomy" id="2528010"/>
    <lineage>
        <taxon>Bacteria</taxon>
        <taxon>Pseudomonadati</taxon>
        <taxon>Planctomycetota</taxon>
        <taxon>Planctomycetia</taxon>
        <taxon>Pirellulales</taxon>
        <taxon>Pirellulaceae</taxon>
        <taxon>Lignipirellula</taxon>
    </lineage>
</organism>